<dbReference type="AlphaFoldDB" id="A0A1B7LVX7"/>
<proteinExistence type="predicted"/>
<feature type="domain" description="N-acetyltransferase" evidence="1">
    <location>
        <begin position="101"/>
        <end position="252"/>
    </location>
</feature>
<dbReference type="CDD" id="cd04301">
    <property type="entry name" value="NAT_SF"/>
    <property type="match status" value="1"/>
</dbReference>
<keyword evidence="3" id="KW-1185">Reference proteome</keyword>
<dbReference type="STRING" id="1837282.A6F49_14885"/>
<accession>A0A1B7LVX7</accession>
<reference evidence="2 3" key="1">
    <citation type="submission" date="2016-04" db="EMBL/GenBank/DDBJ databases">
        <title>First whole genome shotgun sequence of the bacterium Enteractinococcus sp. strain UASWS1574.</title>
        <authorList>
            <person name="Crovadore J."/>
            <person name="Chablais R."/>
            <person name="Lefort F."/>
        </authorList>
    </citation>
    <scope>NUCLEOTIDE SEQUENCE [LARGE SCALE GENOMIC DNA]</scope>
    <source>
        <strain evidence="2 3">UASWS1574</strain>
    </source>
</reference>
<name>A0A1B7LVX7_9MICC</name>
<dbReference type="Proteomes" id="UP000078292">
    <property type="component" value="Unassembled WGS sequence"/>
</dbReference>
<evidence type="ECO:0000313" key="2">
    <source>
        <dbReference type="EMBL" id="OAV59170.1"/>
    </source>
</evidence>
<organism evidence="2 3">
    <name type="scientific">Enteractinococcus helveticum</name>
    <dbReference type="NCBI Taxonomy" id="1837282"/>
    <lineage>
        <taxon>Bacteria</taxon>
        <taxon>Bacillati</taxon>
        <taxon>Actinomycetota</taxon>
        <taxon>Actinomycetes</taxon>
        <taxon>Micrococcales</taxon>
        <taxon>Micrococcaceae</taxon>
    </lineage>
</organism>
<dbReference type="RefSeq" id="WP_052505024.1">
    <property type="nucleotide sequence ID" value="NZ_LXEY01000022.1"/>
</dbReference>
<dbReference type="Gene3D" id="3.40.630.30">
    <property type="match status" value="1"/>
</dbReference>
<dbReference type="GO" id="GO:0016747">
    <property type="term" value="F:acyltransferase activity, transferring groups other than amino-acyl groups"/>
    <property type="evidence" value="ECO:0007669"/>
    <property type="project" value="InterPro"/>
</dbReference>
<dbReference type="Pfam" id="PF00583">
    <property type="entry name" value="Acetyltransf_1"/>
    <property type="match status" value="1"/>
</dbReference>
<dbReference type="InterPro" id="IPR016181">
    <property type="entry name" value="Acyl_CoA_acyltransferase"/>
</dbReference>
<dbReference type="EMBL" id="LXEY01000022">
    <property type="protein sequence ID" value="OAV59170.1"/>
    <property type="molecule type" value="Genomic_DNA"/>
</dbReference>
<protein>
    <recommendedName>
        <fullName evidence="1">N-acetyltransferase domain-containing protein</fullName>
    </recommendedName>
</protein>
<dbReference type="PROSITE" id="PS51186">
    <property type="entry name" value="GNAT"/>
    <property type="match status" value="1"/>
</dbReference>
<dbReference type="InterPro" id="IPR000182">
    <property type="entry name" value="GNAT_dom"/>
</dbReference>
<dbReference type="SUPFAM" id="SSF55729">
    <property type="entry name" value="Acyl-CoA N-acyltransferases (Nat)"/>
    <property type="match status" value="1"/>
</dbReference>
<evidence type="ECO:0000259" key="1">
    <source>
        <dbReference type="PROSITE" id="PS51186"/>
    </source>
</evidence>
<comment type="caution">
    <text evidence="2">The sequence shown here is derived from an EMBL/GenBank/DDBJ whole genome shotgun (WGS) entry which is preliminary data.</text>
</comment>
<gene>
    <name evidence="2" type="ORF">A6F49_14885</name>
</gene>
<evidence type="ECO:0000313" key="3">
    <source>
        <dbReference type="Proteomes" id="UP000078292"/>
    </source>
</evidence>
<dbReference type="OrthoDB" id="4966223at2"/>
<sequence>MAITTSLTDELATAWLTGRARIRNYHLTTQGNIHAALRTPESAQAGEDLWEYVVTNASDHLLKAVAEEILKYPSRQLIVAADLADEPQPAGSTAKHFAEKTGLRPIGVDELVMVTDMTQQDVEEPIIPEQFTAEVTRNDGWYLVAFRTTDEADIGPDKLAARGRVAVVDGTYAVFDQIWTAPDFRRQGLGSLTMRYLSSLALEHDVETGLLIAGLEGQALYTYLGWTAIGDVVVLGHPDVNPEDQWATQTFEV</sequence>